<sequence>MDNLIRGAKGGGGKGGGGSSHTHYEAPDSLQSIEYARVLDVIGEGPIKGLVNGLQSVYLNDTPVQNADGTFNFQNCAFSMRTGLPSQDPIPGFPAIESETSVSTQVKQATPVVRRIADPNVNAARVTIGIPSLLVQNTKNGDVNGTSVAISIDVNTNGAGWVPTVIGTETINIGSGKQISSTRQLLSANLTANWTAYNYNDQVLNTASYVIESSDDAGSTWSTVKTGTFSGYSETNSYGNSPATDSTSASITLSGGNSYAFRIRLISGVGSAILSGSAVARSATDTITGKTRSRYQRSYRIPLSGAGPWDIRVTRITADSTDSSVSNDTWWDSFTAITDYQLSYPNTAYVGINVDAKQFSSIPTRKYLVDLMVVQVPSSYDPVARTYTGTWDGTFKTAWTDNPAWCFYDMVTNSRYGLGRYIPASLTDKWALYTIGQYCDELVPDGFGGMEPRFRLNVWINSASAAYDVLQSMVSAFRGMLYASGGSLSPVADMPATPKMLYTAANVIDGLFTYQGSPRSQRHSIVNVTWQNPDNSYKDEIESVDDAEAIARYGVRKLDIKAFGCTSRGQAHRMGLWALYSEKYDNLITFKTGLDKTATLKPGDIIEIADPNRAGARMGGRVAAATTTHVDLDAPVTLTAGVSYTLKVLTSDGSWNEVGILPASGSVTGVDLVAPLPSAPLVGTIWLISSNALAVQQARIISIKEASKNTFELTAIEYNAAKYAAIEQGLTLATPVTSNLDASPPAAPGGVTAVESLYEALSTVKSRVSLSWNATPRASQYYVEYRRDSNNWSGQWTNTTLLDVDDTQPGIYQFRVYAANTLGNKGPYTLLTMEVFGLAAAPSDIAGLDISALNGFALLSWPQSPDLDVRVGGSIRVKHSPLTTGATWPNSTDIGPAIPGSATQVQLPLLQGTYLLKAVDSSGVESINAVMVTTTAPAVMAMNIVQTLDQSQWLGAMSYVATVDGAIKLDSADAIDVWPDVDSVPDWDSGLGVAPSGIYSFDQIVDVGAVQTCRISSLLHTMSYATNDLMDAWTDVDSRNSWDGLDAGSTAAEIQISTTNVDPAMNKWSGWSPLRIADYSGRAFRFQLVMQSFDPGHAIVTDQLSVTVDMPDRIVNLNDVAIPSGGLQINFSPPFMAPPTLGISGQGLQPGENIKITARTNAGFFVTVQNASGVGVARSIDVIAKGYGGY</sequence>
<dbReference type="RefSeq" id="WP_230371228.1">
    <property type="nucleotide sequence ID" value="NZ_WLYX01000001.1"/>
</dbReference>
<evidence type="ECO:0000256" key="1">
    <source>
        <dbReference type="SAM" id="MobiDB-lite"/>
    </source>
</evidence>
<dbReference type="PANTHER" id="PTHR36251:SF2">
    <property type="entry name" value="GIFSY-2 PROPHAGE HOST SPECIFICITY PROTEIN J, PHAGE LAMBDA"/>
    <property type="match status" value="1"/>
</dbReference>
<protein>
    <recommendedName>
        <fullName evidence="6">Tip attachment protein J domain-containing protein</fullName>
    </recommendedName>
</protein>
<reference evidence="4 5" key="1">
    <citation type="submission" date="2019-11" db="EMBL/GenBank/DDBJ databases">
        <title>Draft genome sequence of Paludibacterium sp. dN18-1.</title>
        <authorList>
            <person name="Im W.-T."/>
        </authorList>
    </citation>
    <scope>NUCLEOTIDE SEQUENCE [LARGE SCALE GENOMIC DNA]</scope>
    <source>
        <strain evidence="5">dN 18-1</strain>
    </source>
</reference>
<dbReference type="EMBL" id="WLYX01000001">
    <property type="protein sequence ID" value="MTD34040.1"/>
    <property type="molecule type" value="Genomic_DNA"/>
</dbReference>
<evidence type="ECO:0000313" key="4">
    <source>
        <dbReference type="EMBL" id="MTD34040.1"/>
    </source>
</evidence>
<dbReference type="Pfam" id="PF13550">
    <property type="entry name" value="Phage-tail_3"/>
    <property type="match status" value="1"/>
</dbReference>
<dbReference type="InterPro" id="IPR053171">
    <property type="entry name" value="Viral_Tip_Attach_Protein"/>
</dbReference>
<dbReference type="PANTHER" id="PTHR36251">
    <property type="entry name" value="FELS-1 PROPHAGE HOST SPECIFICITY PROTEIN-RELATED"/>
    <property type="match status" value="1"/>
</dbReference>
<dbReference type="InterPro" id="IPR036116">
    <property type="entry name" value="FN3_sf"/>
</dbReference>
<dbReference type="InterPro" id="IPR055385">
    <property type="entry name" value="GpJ_HDII-ins2"/>
</dbReference>
<evidence type="ECO:0008006" key="6">
    <source>
        <dbReference type="Google" id="ProtNLM"/>
    </source>
</evidence>
<comment type="caution">
    <text evidence="4">The sequence shown here is derived from an EMBL/GenBank/DDBJ whole genome shotgun (WGS) entry which is preliminary data.</text>
</comment>
<keyword evidence="5" id="KW-1185">Reference proteome</keyword>
<dbReference type="InterPro" id="IPR003961">
    <property type="entry name" value="FN3_dom"/>
</dbReference>
<dbReference type="Pfam" id="PF24801">
    <property type="entry name" value="FNIII-A_GpJ"/>
    <property type="match status" value="2"/>
</dbReference>
<dbReference type="Proteomes" id="UP000446658">
    <property type="component" value="Unassembled WGS sequence"/>
</dbReference>
<feature type="domain" description="Tip attachment protein J HDII-ins2" evidence="3">
    <location>
        <begin position="276"/>
        <end position="339"/>
    </location>
</feature>
<dbReference type="SUPFAM" id="SSF49265">
    <property type="entry name" value="Fibronectin type III"/>
    <property type="match status" value="1"/>
</dbReference>
<evidence type="ECO:0000259" key="2">
    <source>
        <dbReference type="Pfam" id="PF13550"/>
    </source>
</evidence>
<name>A0A844GFE5_9NEIS</name>
<evidence type="ECO:0000259" key="3">
    <source>
        <dbReference type="Pfam" id="PF24801"/>
    </source>
</evidence>
<dbReference type="InterPro" id="IPR032876">
    <property type="entry name" value="J_dom"/>
</dbReference>
<organism evidence="4 5">
    <name type="scientific">Paludibacterium denitrificans</name>
    <dbReference type="NCBI Taxonomy" id="2675226"/>
    <lineage>
        <taxon>Bacteria</taxon>
        <taxon>Pseudomonadati</taxon>
        <taxon>Pseudomonadota</taxon>
        <taxon>Betaproteobacteria</taxon>
        <taxon>Neisseriales</taxon>
        <taxon>Chromobacteriaceae</taxon>
        <taxon>Paludibacterium</taxon>
    </lineage>
</organism>
<dbReference type="Gene3D" id="2.60.40.10">
    <property type="entry name" value="Immunoglobulins"/>
    <property type="match status" value="1"/>
</dbReference>
<accession>A0A844GFE5</accession>
<dbReference type="CDD" id="cd00063">
    <property type="entry name" value="FN3"/>
    <property type="match status" value="1"/>
</dbReference>
<evidence type="ECO:0000313" key="5">
    <source>
        <dbReference type="Proteomes" id="UP000446658"/>
    </source>
</evidence>
<dbReference type="InterPro" id="IPR013783">
    <property type="entry name" value="Ig-like_fold"/>
</dbReference>
<feature type="region of interest" description="Disordered" evidence="1">
    <location>
        <begin position="1"/>
        <end position="25"/>
    </location>
</feature>
<feature type="domain" description="Tip attachment protein J" evidence="2">
    <location>
        <begin position="463"/>
        <end position="624"/>
    </location>
</feature>
<gene>
    <name evidence="4" type="ORF">GKE73_16535</name>
</gene>
<dbReference type="AlphaFoldDB" id="A0A844GFE5"/>
<proteinExistence type="predicted"/>
<feature type="compositionally biased region" description="Gly residues" evidence="1">
    <location>
        <begin position="8"/>
        <end position="19"/>
    </location>
</feature>
<feature type="domain" description="Tip attachment protein J HDII-ins2" evidence="3">
    <location>
        <begin position="97"/>
        <end position="180"/>
    </location>
</feature>